<keyword evidence="2" id="KW-0479">Metal-binding</keyword>
<dbReference type="EMBL" id="VIIS01000949">
    <property type="protein sequence ID" value="KAF0303396.1"/>
    <property type="molecule type" value="Genomic_DNA"/>
</dbReference>
<dbReference type="SUPFAM" id="SSF46689">
    <property type="entry name" value="Homeodomain-like"/>
    <property type="match status" value="1"/>
</dbReference>
<comment type="subcellular location">
    <subcellularLocation>
        <location evidence="1">Nucleus</location>
    </subcellularLocation>
</comment>
<evidence type="ECO:0000256" key="5">
    <source>
        <dbReference type="ARBA" id="ARBA00023125"/>
    </source>
</evidence>
<dbReference type="GO" id="GO:0016581">
    <property type="term" value="C:NuRD complex"/>
    <property type="evidence" value="ECO:0007669"/>
    <property type="project" value="TreeGrafter"/>
</dbReference>
<accession>A0A6A4W7M2</accession>
<dbReference type="GO" id="GO:0008270">
    <property type="term" value="F:zinc ion binding"/>
    <property type="evidence" value="ECO:0007669"/>
    <property type="project" value="UniProtKB-KW"/>
</dbReference>
<evidence type="ECO:0000313" key="12">
    <source>
        <dbReference type="Proteomes" id="UP000440578"/>
    </source>
</evidence>
<dbReference type="PROSITE" id="PS51038">
    <property type="entry name" value="BAH"/>
    <property type="match status" value="1"/>
</dbReference>
<feature type="region of interest" description="Disordered" evidence="7">
    <location>
        <begin position="447"/>
        <end position="479"/>
    </location>
</feature>
<dbReference type="GO" id="GO:0003713">
    <property type="term" value="F:transcription coactivator activity"/>
    <property type="evidence" value="ECO:0007669"/>
    <property type="project" value="TreeGrafter"/>
</dbReference>
<feature type="domain" description="SANT" evidence="10">
    <location>
        <begin position="210"/>
        <end position="262"/>
    </location>
</feature>
<dbReference type="GO" id="GO:0042826">
    <property type="term" value="F:histone deacetylase binding"/>
    <property type="evidence" value="ECO:0007669"/>
    <property type="project" value="TreeGrafter"/>
</dbReference>
<dbReference type="GO" id="GO:0000122">
    <property type="term" value="P:negative regulation of transcription by RNA polymerase II"/>
    <property type="evidence" value="ECO:0007669"/>
    <property type="project" value="TreeGrafter"/>
</dbReference>
<evidence type="ECO:0000256" key="1">
    <source>
        <dbReference type="ARBA" id="ARBA00004123"/>
    </source>
</evidence>
<dbReference type="Gene3D" id="1.10.10.60">
    <property type="entry name" value="Homeodomain-like"/>
    <property type="match status" value="1"/>
</dbReference>
<dbReference type="InterPro" id="IPR001005">
    <property type="entry name" value="SANT/Myb"/>
</dbReference>
<dbReference type="Pfam" id="PF01448">
    <property type="entry name" value="ELM2"/>
    <property type="match status" value="1"/>
</dbReference>
<evidence type="ECO:0000259" key="8">
    <source>
        <dbReference type="PROSITE" id="PS51038"/>
    </source>
</evidence>
<reference evidence="11 12" key="1">
    <citation type="submission" date="2019-07" db="EMBL/GenBank/DDBJ databases">
        <title>Draft genome assembly of a fouling barnacle, Amphibalanus amphitrite (Darwin, 1854): The first reference genome for Thecostraca.</title>
        <authorList>
            <person name="Kim W."/>
        </authorList>
    </citation>
    <scope>NUCLEOTIDE SEQUENCE [LARGE SCALE GENOMIC DNA]</scope>
    <source>
        <strain evidence="11">SNU_AA5</strain>
        <tissue evidence="11">Soma without cirri and trophi</tissue>
    </source>
</reference>
<feature type="domain" description="BAH" evidence="8">
    <location>
        <begin position="1"/>
        <end position="85"/>
    </location>
</feature>
<feature type="compositionally biased region" description="Basic and acidic residues" evidence="7">
    <location>
        <begin position="13"/>
        <end position="23"/>
    </location>
</feature>
<protein>
    <submittedName>
        <fullName evidence="11">Metastasis-associated protein MTA3</fullName>
    </submittedName>
</protein>
<keyword evidence="5" id="KW-0238">DNA-binding</keyword>
<dbReference type="Proteomes" id="UP000440578">
    <property type="component" value="Unassembled WGS sequence"/>
</dbReference>
<dbReference type="FunFam" id="1.10.10.60:FF:000012">
    <property type="entry name" value="Metastasis-associated 1 family, member 3"/>
    <property type="match status" value="1"/>
</dbReference>
<dbReference type="AlphaFoldDB" id="A0A6A4W7M2"/>
<dbReference type="SMART" id="SM01189">
    <property type="entry name" value="ELM2"/>
    <property type="match status" value="1"/>
</dbReference>
<feature type="region of interest" description="Disordered" evidence="7">
    <location>
        <begin position="1"/>
        <end position="23"/>
    </location>
</feature>
<evidence type="ECO:0000256" key="2">
    <source>
        <dbReference type="ARBA" id="ARBA00022723"/>
    </source>
</evidence>
<dbReference type="SMART" id="SM00717">
    <property type="entry name" value="SANT"/>
    <property type="match status" value="1"/>
</dbReference>
<evidence type="ECO:0000313" key="11">
    <source>
        <dbReference type="EMBL" id="KAF0303396.1"/>
    </source>
</evidence>
<dbReference type="GO" id="GO:0003682">
    <property type="term" value="F:chromatin binding"/>
    <property type="evidence" value="ECO:0007669"/>
    <property type="project" value="InterPro"/>
</dbReference>
<dbReference type="PANTHER" id="PTHR10865">
    <property type="entry name" value="METASTASIS-ASSOCIATED PROTEIN AND MESODERM INDUCTION EARLY RESPONSE PROTEIN"/>
    <property type="match status" value="1"/>
</dbReference>
<evidence type="ECO:0000256" key="6">
    <source>
        <dbReference type="ARBA" id="ARBA00023242"/>
    </source>
</evidence>
<dbReference type="Gene3D" id="4.10.1240.50">
    <property type="match status" value="1"/>
</dbReference>
<dbReference type="OrthoDB" id="2193595at2759"/>
<dbReference type="InterPro" id="IPR017884">
    <property type="entry name" value="SANT_dom"/>
</dbReference>
<evidence type="ECO:0000259" key="9">
    <source>
        <dbReference type="PROSITE" id="PS51156"/>
    </source>
</evidence>
<dbReference type="GO" id="GO:0003714">
    <property type="term" value="F:transcription corepressor activity"/>
    <property type="evidence" value="ECO:0007669"/>
    <property type="project" value="TreeGrafter"/>
</dbReference>
<dbReference type="InterPro" id="IPR000949">
    <property type="entry name" value="ELM2_dom"/>
</dbReference>
<feature type="domain" description="ELM2" evidence="9">
    <location>
        <begin position="86"/>
        <end position="200"/>
    </location>
</feature>
<dbReference type="InterPro" id="IPR043151">
    <property type="entry name" value="BAH_sf"/>
</dbReference>
<keyword evidence="4" id="KW-0862">Zinc</keyword>
<dbReference type="InterPro" id="IPR001025">
    <property type="entry name" value="BAH_dom"/>
</dbReference>
<evidence type="ECO:0000259" key="10">
    <source>
        <dbReference type="PROSITE" id="PS51293"/>
    </source>
</evidence>
<keyword evidence="6" id="KW-0539">Nucleus</keyword>
<name>A0A6A4W7M2_AMPAM</name>
<evidence type="ECO:0000256" key="4">
    <source>
        <dbReference type="ARBA" id="ARBA00022833"/>
    </source>
</evidence>
<keyword evidence="3" id="KW-0863">Zinc-finger</keyword>
<comment type="caution">
    <text evidence="11">The sequence shown here is derived from an EMBL/GenBank/DDBJ whole genome shotgun (WGS) entry which is preliminary data.</text>
</comment>
<dbReference type="InterPro" id="IPR040138">
    <property type="entry name" value="MIER/MTA"/>
</dbReference>
<dbReference type="Gene3D" id="2.30.30.490">
    <property type="match status" value="1"/>
</dbReference>
<keyword evidence="12" id="KW-1185">Reference proteome</keyword>
<organism evidence="11 12">
    <name type="scientific">Amphibalanus amphitrite</name>
    <name type="common">Striped barnacle</name>
    <name type="synonym">Balanus amphitrite</name>
    <dbReference type="NCBI Taxonomy" id="1232801"/>
    <lineage>
        <taxon>Eukaryota</taxon>
        <taxon>Metazoa</taxon>
        <taxon>Ecdysozoa</taxon>
        <taxon>Arthropoda</taxon>
        <taxon>Crustacea</taxon>
        <taxon>Multicrustacea</taxon>
        <taxon>Cirripedia</taxon>
        <taxon>Thoracica</taxon>
        <taxon>Thoracicalcarea</taxon>
        <taxon>Balanomorpha</taxon>
        <taxon>Balanoidea</taxon>
        <taxon>Balanidae</taxon>
        <taxon>Amphibalaninae</taxon>
        <taxon>Amphibalanus</taxon>
    </lineage>
</organism>
<dbReference type="PROSITE" id="PS51293">
    <property type="entry name" value="SANT"/>
    <property type="match status" value="1"/>
</dbReference>
<dbReference type="GO" id="GO:0003677">
    <property type="term" value="F:DNA binding"/>
    <property type="evidence" value="ECO:0007669"/>
    <property type="project" value="UniProtKB-KW"/>
</dbReference>
<dbReference type="PROSITE" id="PS51156">
    <property type="entry name" value="ELM2"/>
    <property type="match status" value="1"/>
</dbReference>
<evidence type="ECO:0000256" key="7">
    <source>
        <dbReference type="SAM" id="MobiDB-lite"/>
    </source>
</evidence>
<dbReference type="PANTHER" id="PTHR10865:SF29">
    <property type="entry name" value="METASTASIS ASSOCIATED 1-LIKE, ISOFORM D"/>
    <property type="match status" value="1"/>
</dbReference>
<dbReference type="InterPro" id="IPR009057">
    <property type="entry name" value="Homeodomain-like_sf"/>
</dbReference>
<sequence>MATADVWPGGEPTGREGALRRHLSRQRELFPSRQTELVPVTRIRGRCSVGLLSGAEQPHHYLEKENSFYYCLLFDPAQRSLVADRGEIRVGEEYQAAPPADRCPLRPGEPDLERAEPPETLLWTPGRIDDAEVDTFLRLARSVGTLARALDPSVTGRCGASLHLAAAAAGRDTTTQHALDALHAADYRLPAALSGLVAGRRADRLTLCRDQLDAWTTSETQLFEKAMNKCGKVFGDIRRDFLPWKSTAQLVEYYYLWKTADRYLRRRLTKAAAASGRPIRLLLPDCGRWDGAEGGQMSPDRGHAGGPACAGCSASRASRWFAWGWRRLCGPCWLHWRRYGGLRRPPTRGLQLLSELSEEELEQLAAAGGGAGSSAARRRRRCRTERLLPLRTGQSAPSAPAWLVTGERAPPPAIEAFPRPLKAPDGSIIYTPVRSRPSVAAGRLRGLSLDSPSALPGSPVLRVRRPSISQTAHRRSSAS</sequence>
<gene>
    <name evidence="11" type="primary">Mta3</name>
    <name evidence="11" type="ORF">FJT64_024633</name>
</gene>
<evidence type="ECO:0000256" key="3">
    <source>
        <dbReference type="ARBA" id="ARBA00022771"/>
    </source>
</evidence>
<proteinExistence type="predicted"/>